<evidence type="ECO:0000256" key="6">
    <source>
        <dbReference type="ARBA" id="ARBA00022782"/>
    </source>
</evidence>
<evidence type="ECO:0000313" key="12">
    <source>
        <dbReference type="Proteomes" id="UP000606274"/>
    </source>
</evidence>
<proteinExistence type="predicted"/>
<keyword evidence="7" id="KW-1015">Disulfide bond</keyword>
<comment type="subcellular location">
    <subcellularLocation>
        <location evidence="1">Secreted</location>
    </subcellularLocation>
</comment>
<comment type="caution">
    <text evidence="11">The sequence shown here is derived from an EMBL/GenBank/DDBJ whole genome shotgun (WGS) entry which is preliminary data.</text>
</comment>
<evidence type="ECO:0000256" key="10">
    <source>
        <dbReference type="SAM" id="SignalP"/>
    </source>
</evidence>
<dbReference type="Gene3D" id="3.10.450.10">
    <property type="match status" value="1"/>
</dbReference>
<feature type="signal peptide" evidence="10">
    <location>
        <begin position="1"/>
        <end position="21"/>
    </location>
</feature>
<dbReference type="GO" id="GO:0005576">
    <property type="term" value="C:extracellular region"/>
    <property type="evidence" value="ECO:0007669"/>
    <property type="project" value="UniProtKB-SubCell"/>
</dbReference>
<dbReference type="InterPro" id="IPR029562">
    <property type="entry name" value="Chemerin"/>
</dbReference>
<keyword evidence="8" id="KW-0395">Inflammatory response</keyword>
<evidence type="ECO:0000256" key="4">
    <source>
        <dbReference type="ARBA" id="ARBA00022525"/>
    </source>
</evidence>
<evidence type="ECO:0000256" key="1">
    <source>
        <dbReference type="ARBA" id="ARBA00004613"/>
    </source>
</evidence>
<protein>
    <recommendedName>
        <fullName evidence="2">Retinoic acid receptor responder protein 2</fullName>
    </recommendedName>
    <alternativeName>
        <fullName evidence="9">Chemerin</fullName>
    </alternativeName>
</protein>
<evidence type="ECO:0000256" key="3">
    <source>
        <dbReference type="ARBA" id="ARBA00022500"/>
    </source>
</evidence>
<keyword evidence="12" id="KW-1185">Reference proteome</keyword>
<feature type="chain" id="PRO_5035854140" description="Retinoic acid receptor responder protein 2" evidence="10">
    <location>
        <begin position="22"/>
        <end position="165"/>
    </location>
</feature>
<evidence type="ECO:0000256" key="7">
    <source>
        <dbReference type="ARBA" id="ARBA00023157"/>
    </source>
</evidence>
<dbReference type="InterPro" id="IPR046350">
    <property type="entry name" value="Cystatin_sf"/>
</dbReference>
<dbReference type="GO" id="GO:0006935">
    <property type="term" value="P:chemotaxis"/>
    <property type="evidence" value="ECO:0007669"/>
    <property type="project" value="UniProtKB-KW"/>
</dbReference>
<evidence type="ECO:0000313" key="11">
    <source>
        <dbReference type="EMBL" id="KAF7691735.1"/>
    </source>
</evidence>
<dbReference type="AlphaFoldDB" id="A0A8T0AJD3"/>
<organism evidence="11 12">
    <name type="scientific">Silurus meridionalis</name>
    <name type="common">Southern catfish</name>
    <name type="synonym">Silurus soldatovi meridionalis</name>
    <dbReference type="NCBI Taxonomy" id="175797"/>
    <lineage>
        <taxon>Eukaryota</taxon>
        <taxon>Metazoa</taxon>
        <taxon>Chordata</taxon>
        <taxon>Craniata</taxon>
        <taxon>Vertebrata</taxon>
        <taxon>Euteleostomi</taxon>
        <taxon>Actinopterygii</taxon>
        <taxon>Neopterygii</taxon>
        <taxon>Teleostei</taxon>
        <taxon>Ostariophysi</taxon>
        <taxon>Siluriformes</taxon>
        <taxon>Siluridae</taxon>
        <taxon>Silurus</taxon>
    </lineage>
</organism>
<keyword evidence="4" id="KW-0964">Secreted</keyword>
<gene>
    <name evidence="11" type="ORF">HF521_010702</name>
</gene>
<dbReference type="Proteomes" id="UP000606274">
    <property type="component" value="Unassembled WGS sequence"/>
</dbReference>
<keyword evidence="6" id="KW-0221">Differentiation</keyword>
<dbReference type="SUPFAM" id="SSF54403">
    <property type="entry name" value="Cystatin/monellin"/>
    <property type="match status" value="1"/>
</dbReference>
<evidence type="ECO:0000256" key="8">
    <source>
        <dbReference type="ARBA" id="ARBA00023198"/>
    </source>
</evidence>
<dbReference type="PANTHER" id="PTHR15106">
    <property type="entry name" value="RETINOIC ACID RECEPTOR RESPONDER PROTEIN 2"/>
    <property type="match status" value="1"/>
</dbReference>
<name>A0A8T0AJD3_SILME</name>
<evidence type="ECO:0000256" key="9">
    <source>
        <dbReference type="ARBA" id="ARBA00032785"/>
    </source>
</evidence>
<reference evidence="11" key="1">
    <citation type="submission" date="2020-08" db="EMBL/GenBank/DDBJ databases">
        <title>Chromosome-level assembly of Southern catfish (Silurus meridionalis) provides insights into visual adaptation to the nocturnal and benthic lifestyles.</title>
        <authorList>
            <person name="Zhang Y."/>
            <person name="Wang D."/>
            <person name="Peng Z."/>
        </authorList>
    </citation>
    <scope>NUCLEOTIDE SEQUENCE</scope>
    <source>
        <strain evidence="11">SWU-2019-XX</strain>
        <tissue evidence="11">Muscle</tissue>
    </source>
</reference>
<evidence type="ECO:0000256" key="2">
    <source>
        <dbReference type="ARBA" id="ARBA00018808"/>
    </source>
</evidence>
<evidence type="ECO:0000256" key="5">
    <source>
        <dbReference type="ARBA" id="ARBA00022729"/>
    </source>
</evidence>
<dbReference type="GO" id="GO:0030154">
    <property type="term" value="P:cell differentiation"/>
    <property type="evidence" value="ECO:0007669"/>
    <property type="project" value="UniProtKB-KW"/>
</dbReference>
<keyword evidence="5 10" id="KW-0732">Signal</keyword>
<keyword evidence="3" id="KW-0145">Chemotaxis</keyword>
<dbReference type="EMBL" id="JABFDY010000021">
    <property type="protein sequence ID" value="KAF7691735.1"/>
    <property type="molecule type" value="Genomic_DNA"/>
</dbReference>
<dbReference type="PANTHER" id="PTHR15106:SF2">
    <property type="entry name" value="RETINOIC ACID RECEPTOR RESPONDER PROTEIN 2"/>
    <property type="match status" value="1"/>
</dbReference>
<sequence>MAVLPRVLFFIAVVILHFSEAQNEFGKLPESYRKGVKLAEEQVNSHNGVQNHFLFFKSLEHSSIEAGFNVNYFYHHIHLKATKCSRGTENADSKKCAFRNDRPVIDCTVCYKMFDGEIQMEPKPYIHCVHKPALSKEMELARIKHCNSMSVSSGSMTLLASVGSD</sequence>
<dbReference type="GO" id="GO:0005102">
    <property type="term" value="F:signaling receptor binding"/>
    <property type="evidence" value="ECO:0007669"/>
    <property type="project" value="InterPro"/>
</dbReference>
<dbReference type="GO" id="GO:0050994">
    <property type="term" value="P:regulation of lipid catabolic process"/>
    <property type="evidence" value="ECO:0007669"/>
    <property type="project" value="InterPro"/>
</dbReference>
<dbReference type="GO" id="GO:0006954">
    <property type="term" value="P:inflammatory response"/>
    <property type="evidence" value="ECO:0007669"/>
    <property type="project" value="UniProtKB-KW"/>
</dbReference>
<accession>A0A8T0AJD3</accession>